<feature type="domain" description="HTH cro/C1-type" evidence="1">
    <location>
        <begin position="19"/>
        <end position="52"/>
    </location>
</feature>
<gene>
    <name evidence="2" type="ORF">P3G67_22335</name>
</gene>
<dbReference type="Gene3D" id="1.10.260.40">
    <property type="entry name" value="lambda repressor-like DNA-binding domains"/>
    <property type="match status" value="1"/>
</dbReference>
<reference evidence="2 3" key="1">
    <citation type="submission" date="2023-03" db="EMBL/GenBank/DDBJ databases">
        <title>Draft genome sequence of Streptomyces sp. RB6PN23 isolated from peat swamp forest in Thailand.</title>
        <authorList>
            <person name="Klaysubun C."/>
            <person name="Duangmal K."/>
        </authorList>
    </citation>
    <scope>NUCLEOTIDE SEQUENCE [LARGE SCALE GENOMIC DNA]</scope>
    <source>
        <strain evidence="2 3">RB6PN23</strain>
    </source>
</reference>
<comment type="caution">
    <text evidence="2">The sequence shown here is derived from an EMBL/GenBank/DDBJ whole genome shotgun (WGS) entry which is preliminary data.</text>
</comment>
<dbReference type="RefSeq" id="WP_276095051.1">
    <property type="nucleotide sequence ID" value="NZ_JARJBC010000014.1"/>
</dbReference>
<protein>
    <submittedName>
        <fullName evidence="2">XRE family transcriptional regulator</fullName>
    </submittedName>
</protein>
<name>A0ABT5ZQ12_9ACTN</name>
<dbReference type="Proteomes" id="UP001216579">
    <property type="component" value="Unassembled WGS sequence"/>
</dbReference>
<dbReference type="EMBL" id="JARJBC010000014">
    <property type="protein sequence ID" value="MDF3291914.1"/>
    <property type="molecule type" value="Genomic_DNA"/>
</dbReference>
<sequence>MSTQDQRRSITGAISGYVLRLARESIPLTQAEFAELLEGDVRTVQGWESGRRPLANMRAGALLDLTRRLLALGADQNLVRLLDPAMDADRIIGAALDPPADHREHPLSEWVHNRETAHMIAWAVNGTCPPAVGNRPKAARRGPVADAPLLPAGERTALFAHLREMAEQTARTASNGILLRRQVLYLTSYDRSPDAASWTAHALHRQRGVLSVRGWSMHWAEGRSIATALARHGDPQPLRDFIDRSLADDDMGEAANLNYWAYWLGALPATQVDDRFMAKRSLPEWDAITLMRRLTQGMKEAPTYADLYAHSVWALLTACPWLPQAEPATAKVLMAHTVITLDENDLSSRSRRELGAVHQLLRGERA</sequence>
<accession>A0ABT5ZQ12</accession>
<keyword evidence="3" id="KW-1185">Reference proteome</keyword>
<proteinExistence type="predicted"/>
<dbReference type="PROSITE" id="PS50943">
    <property type="entry name" value="HTH_CROC1"/>
    <property type="match status" value="1"/>
</dbReference>
<dbReference type="InterPro" id="IPR010982">
    <property type="entry name" value="Lambda_DNA-bd_dom_sf"/>
</dbReference>
<dbReference type="InterPro" id="IPR001387">
    <property type="entry name" value="Cro/C1-type_HTH"/>
</dbReference>
<evidence type="ECO:0000259" key="1">
    <source>
        <dbReference type="PROSITE" id="PS50943"/>
    </source>
</evidence>
<evidence type="ECO:0000313" key="2">
    <source>
        <dbReference type="EMBL" id="MDF3291914.1"/>
    </source>
</evidence>
<evidence type="ECO:0000313" key="3">
    <source>
        <dbReference type="Proteomes" id="UP001216579"/>
    </source>
</evidence>
<dbReference type="CDD" id="cd00093">
    <property type="entry name" value="HTH_XRE"/>
    <property type="match status" value="1"/>
</dbReference>
<organism evidence="2 3">
    <name type="scientific">Streptomyces silvisoli</name>
    <dbReference type="NCBI Taxonomy" id="3034235"/>
    <lineage>
        <taxon>Bacteria</taxon>
        <taxon>Bacillati</taxon>
        <taxon>Actinomycetota</taxon>
        <taxon>Actinomycetes</taxon>
        <taxon>Kitasatosporales</taxon>
        <taxon>Streptomycetaceae</taxon>
        <taxon>Streptomyces</taxon>
    </lineage>
</organism>
<dbReference type="SUPFAM" id="SSF47413">
    <property type="entry name" value="lambda repressor-like DNA-binding domains"/>
    <property type="match status" value="1"/>
</dbReference>